<feature type="compositionally biased region" description="Basic and acidic residues" evidence="1">
    <location>
        <begin position="75"/>
        <end position="84"/>
    </location>
</feature>
<feature type="domain" description="HNH nuclease" evidence="2">
    <location>
        <begin position="10"/>
        <end position="63"/>
    </location>
</feature>
<comment type="caution">
    <text evidence="3">The sequence shown here is derived from an EMBL/GenBank/DDBJ whole genome shotgun (WGS) entry which is preliminary data.</text>
</comment>
<proteinExistence type="predicted"/>
<evidence type="ECO:0000259" key="2">
    <source>
        <dbReference type="SMART" id="SM00507"/>
    </source>
</evidence>
<dbReference type="InterPro" id="IPR002711">
    <property type="entry name" value="HNH"/>
</dbReference>
<organism evidence="3 4">
    <name type="scientific">Nitratireductor basaltis</name>
    <dbReference type="NCBI Taxonomy" id="472175"/>
    <lineage>
        <taxon>Bacteria</taxon>
        <taxon>Pseudomonadati</taxon>
        <taxon>Pseudomonadota</taxon>
        <taxon>Alphaproteobacteria</taxon>
        <taxon>Hyphomicrobiales</taxon>
        <taxon>Phyllobacteriaceae</taxon>
        <taxon>Nitratireductor</taxon>
    </lineage>
</organism>
<keyword evidence="3" id="KW-0255">Endonuclease</keyword>
<dbReference type="AlphaFoldDB" id="A0A084UDP4"/>
<feature type="compositionally biased region" description="Basic residues" evidence="1">
    <location>
        <begin position="85"/>
        <end position="101"/>
    </location>
</feature>
<dbReference type="RefSeq" id="WP_051914018.1">
    <property type="nucleotide sequence ID" value="NZ_JMQM01000001.1"/>
</dbReference>
<accession>A0A084UDP4</accession>
<feature type="region of interest" description="Disordered" evidence="1">
    <location>
        <begin position="75"/>
        <end position="117"/>
    </location>
</feature>
<dbReference type="GO" id="GO:0004519">
    <property type="term" value="F:endonuclease activity"/>
    <property type="evidence" value="ECO:0007669"/>
    <property type="project" value="UniProtKB-KW"/>
</dbReference>
<evidence type="ECO:0000256" key="1">
    <source>
        <dbReference type="SAM" id="MobiDB-lite"/>
    </source>
</evidence>
<dbReference type="Gene3D" id="1.10.30.50">
    <property type="match status" value="1"/>
</dbReference>
<reference evidence="3 4" key="1">
    <citation type="submission" date="2014-05" db="EMBL/GenBank/DDBJ databases">
        <title>Draft Genome Sequence of Nitratireductor basaltis Strain UMTGB225, A Marine Bacterium Isolated from Green Barrel Tunicate.</title>
        <authorList>
            <person name="Gan H.Y."/>
        </authorList>
    </citation>
    <scope>NUCLEOTIDE SEQUENCE [LARGE SCALE GENOMIC DNA]</scope>
    <source>
        <strain evidence="3 4">UMTGB225</strain>
    </source>
</reference>
<protein>
    <submittedName>
        <fullName evidence="3">HNH endonuclease</fullName>
    </submittedName>
</protein>
<evidence type="ECO:0000313" key="3">
    <source>
        <dbReference type="EMBL" id="KFB11080.1"/>
    </source>
</evidence>
<gene>
    <name evidence="3" type="ORF">EL18_02122</name>
</gene>
<dbReference type="CDD" id="cd00085">
    <property type="entry name" value="HNHc"/>
    <property type="match status" value="1"/>
</dbReference>
<dbReference type="STRING" id="472175.EL18_02122"/>
<name>A0A084UDP4_9HYPH</name>
<dbReference type="GO" id="GO:0003676">
    <property type="term" value="F:nucleic acid binding"/>
    <property type="evidence" value="ECO:0007669"/>
    <property type="project" value="InterPro"/>
</dbReference>
<dbReference type="PATRIC" id="fig|472175.3.peg.2112"/>
<dbReference type="SMART" id="SM00507">
    <property type="entry name" value="HNHc"/>
    <property type="match status" value="1"/>
</dbReference>
<dbReference type="EMBL" id="JMQM01000001">
    <property type="protein sequence ID" value="KFB11080.1"/>
    <property type="molecule type" value="Genomic_DNA"/>
</dbReference>
<keyword evidence="4" id="KW-1185">Reference proteome</keyword>
<dbReference type="GO" id="GO:0008270">
    <property type="term" value="F:zinc ion binding"/>
    <property type="evidence" value="ECO:0007669"/>
    <property type="project" value="InterPro"/>
</dbReference>
<dbReference type="Pfam" id="PF01844">
    <property type="entry name" value="HNH"/>
    <property type="match status" value="1"/>
</dbReference>
<dbReference type="Proteomes" id="UP000053675">
    <property type="component" value="Unassembled WGS sequence"/>
</dbReference>
<keyword evidence="3" id="KW-0540">Nuclease</keyword>
<keyword evidence="3" id="KW-0378">Hydrolase</keyword>
<dbReference type="eggNOG" id="COG1403">
    <property type="taxonomic scope" value="Bacteria"/>
</dbReference>
<dbReference type="InterPro" id="IPR003615">
    <property type="entry name" value="HNH_nuc"/>
</dbReference>
<feature type="compositionally biased region" description="Basic and acidic residues" evidence="1">
    <location>
        <begin position="107"/>
        <end position="117"/>
    </location>
</feature>
<evidence type="ECO:0000313" key="4">
    <source>
        <dbReference type="Proteomes" id="UP000053675"/>
    </source>
</evidence>
<sequence>MGKRLEFSRKVKRQIIERAGGCCERCSAKLKAGEGEVDHILPSELGGEATPANGQWLCKNCHREKTTRDVRMIRKSDRMRDKHTGAMKRKSSFGPPHLKKKISGEVVDTRTGEVVGR</sequence>